<dbReference type="OrthoDB" id="9784297at2"/>
<evidence type="ECO:0000313" key="3">
    <source>
        <dbReference type="Proteomes" id="UP000183180"/>
    </source>
</evidence>
<gene>
    <name evidence="2" type="ORF">SAMN04488548_136436</name>
</gene>
<reference evidence="2 3" key="1">
    <citation type="submission" date="2016-10" db="EMBL/GenBank/DDBJ databases">
        <authorList>
            <person name="de Groot N.N."/>
        </authorList>
    </citation>
    <scope>NUCLEOTIDE SEQUENCE [LARGE SCALE GENOMIC DNA]</scope>
    <source>
        <strain evidence="2 3">DSM 44215</strain>
    </source>
</reference>
<organism evidence="2 3">
    <name type="scientific">Gordonia westfalica</name>
    <dbReference type="NCBI Taxonomy" id="158898"/>
    <lineage>
        <taxon>Bacteria</taxon>
        <taxon>Bacillati</taxon>
        <taxon>Actinomycetota</taxon>
        <taxon>Actinomycetes</taxon>
        <taxon>Mycobacteriales</taxon>
        <taxon>Gordoniaceae</taxon>
        <taxon>Gordonia</taxon>
    </lineage>
</organism>
<dbReference type="EMBL" id="FNLM01000036">
    <property type="protein sequence ID" value="SDU80850.1"/>
    <property type="molecule type" value="Genomic_DNA"/>
</dbReference>
<dbReference type="PANTHER" id="PTHR43581">
    <property type="entry name" value="ATP/GTP PHOSPHATASE"/>
    <property type="match status" value="1"/>
</dbReference>
<dbReference type="InterPro" id="IPR027417">
    <property type="entry name" value="P-loop_NTPase"/>
</dbReference>
<dbReference type="Proteomes" id="UP000183180">
    <property type="component" value="Unassembled WGS sequence"/>
</dbReference>
<name>A0A1H2LIK5_9ACTN</name>
<dbReference type="Gene3D" id="3.40.50.300">
    <property type="entry name" value="P-loop containing nucleotide triphosphate hydrolases"/>
    <property type="match status" value="2"/>
</dbReference>
<dbReference type="AlphaFoldDB" id="A0A1H2LIK5"/>
<dbReference type="CDD" id="cd00267">
    <property type="entry name" value="ABC_ATPase"/>
    <property type="match status" value="1"/>
</dbReference>
<protein>
    <recommendedName>
        <fullName evidence="1">AAA+ ATPase domain-containing protein</fullName>
    </recommendedName>
</protein>
<dbReference type="STRING" id="158898.SAMN04488548_136436"/>
<feature type="domain" description="AAA+ ATPase" evidence="1">
    <location>
        <begin position="30"/>
        <end position="455"/>
    </location>
</feature>
<dbReference type="InterPro" id="IPR051396">
    <property type="entry name" value="Bact_Antivir_Def_Nuclease"/>
</dbReference>
<dbReference type="SUPFAM" id="SSF52540">
    <property type="entry name" value="P-loop containing nucleoside triphosphate hydrolases"/>
    <property type="match status" value="1"/>
</dbReference>
<evidence type="ECO:0000259" key="1">
    <source>
        <dbReference type="SMART" id="SM00382"/>
    </source>
</evidence>
<dbReference type="PANTHER" id="PTHR43581:SF4">
    <property type="entry name" value="ATP_GTP PHOSPHATASE"/>
    <property type="match status" value="1"/>
</dbReference>
<dbReference type="RefSeq" id="WP_139180092.1">
    <property type="nucleotide sequence ID" value="NZ_FNLM01000036.1"/>
</dbReference>
<sequence>MSITGDGFELTHVSVRAKAPLDEMVHFELNEQLSVLYGLNGAGKTRLLHCIADALSGRLSSGVRADLHFWVDVSSNPSSGFTKKLSEQLSRATRELRGQMYTSSRFDEYEILYEESRAPDHDWTILQKLDALIELHSVERGLPSSDRLALQHIAENGRFTLQSREDGRRVLWLAGHPFENAHLRRSLEDSCIKLSQFIEDIHNHEDEPRFLSDALVEDVNVFEYYMAPSYRYSSGNSESLHRGSPSAFPVVRLGSSCTISPVSIIDGLSDEFDADSLTLKSIVGQPQRGTEKSRPTAYAATKDGGFAVAPKLAEGIAAIEHKCNSYLSEVLINPPVLRFNVPNPDQLLLGSQPHWEFSIGTSDSNWAGICELSSAQLRWTNLAIALALAERETRPTLFLCDEPERGLHRLAEQRVADGLTNLIDRAQISIIAATHSPLVIGSPGAQRILTYRNAAGATALRPWRLAISDSIEAEVAGIDLGLAMGDLLQLMNVAVVVEGLHDQYVLENLLRTQLVEASAGIYAMRGAARAKSLAEARFMFQATNGSILVVLDGLTNRILQPVWEDIKATYKSGDNTATLASVGQLAALRVDEADMLAELAKSAVESKTLDRIEVYGLGKPDIICYLPASGILTQHDVSWDAIQKQWEANAGGKPPRNIKKFLNSEHLLPQGGALLNERVRETAVDAAKTGSPIHPDLIALGEHISSLARRSAARQQ</sequence>
<accession>A0A1H2LIK5</accession>
<evidence type="ECO:0000313" key="2">
    <source>
        <dbReference type="EMBL" id="SDU80850.1"/>
    </source>
</evidence>
<dbReference type="InterPro" id="IPR003959">
    <property type="entry name" value="ATPase_AAA_core"/>
</dbReference>
<dbReference type="Pfam" id="PF13304">
    <property type="entry name" value="AAA_21"/>
    <property type="match status" value="1"/>
</dbReference>
<dbReference type="SMART" id="SM00382">
    <property type="entry name" value="AAA"/>
    <property type="match status" value="1"/>
</dbReference>
<dbReference type="InterPro" id="IPR003593">
    <property type="entry name" value="AAA+_ATPase"/>
</dbReference>
<proteinExistence type="predicted"/>